<accession>A0A816TVH1</accession>
<proteinExistence type="predicted"/>
<reference evidence="1" key="1">
    <citation type="submission" date="2021-02" db="EMBL/GenBank/DDBJ databases">
        <authorList>
            <person name="Nowell W R."/>
        </authorList>
    </citation>
    <scope>NUCLEOTIDE SEQUENCE</scope>
</reference>
<gene>
    <name evidence="1" type="ORF">MBJ925_LOCUS23274</name>
</gene>
<sequence>MVFRTNFNGDTVLYPSDCNHTLCIWSDLYLRDTRYTPVGSSEHPPSSLSLVPARLCSHEYSSSLLADGLHRSTADPWVSGSLRLESSSTTY</sequence>
<comment type="caution">
    <text evidence="1">The sequence shown here is derived from an EMBL/GenBank/DDBJ whole genome shotgun (WGS) entry which is preliminary data.</text>
</comment>
<evidence type="ECO:0000313" key="1">
    <source>
        <dbReference type="EMBL" id="CAF2105895.1"/>
    </source>
</evidence>
<dbReference type="EMBL" id="CAJNRE010011944">
    <property type="protein sequence ID" value="CAF2105895.1"/>
    <property type="molecule type" value="Genomic_DNA"/>
</dbReference>
<dbReference type="AlphaFoldDB" id="A0A816TVH1"/>
<protein>
    <submittedName>
        <fullName evidence="1">Uncharacterized protein</fullName>
    </submittedName>
</protein>
<dbReference type="Proteomes" id="UP000663824">
    <property type="component" value="Unassembled WGS sequence"/>
</dbReference>
<evidence type="ECO:0000313" key="2">
    <source>
        <dbReference type="Proteomes" id="UP000663824"/>
    </source>
</evidence>
<organism evidence="1 2">
    <name type="scientific">Rotaria magnacalcarata</name>
    <dbReference type="NCBI Taxonomy" id="392030"/>
    <lineage>
        <taxon>Eukaryota</taxon>
        <taxon>Metazoa</taxon>
        <taxon>Spiralia</taxon>
        <taxon>Gnathifera</taxon>
        <taxon>Rotifera</taxon>
        <taxon>Eurotatoria</taxon>
        <taxon>Bdelloidea</taxon>
        <taxon>Philodinida</taxon>
        <taxon>Philodinidae</taxon>
        <taxon>Rotaria</taxon>
    </lineage>
</organism>
<name>A0A816TVH1_9BILA</name>